<reference evidence="1" key="1">
    <citation type="submission" date="2022-08" db="UniProtKB">
        <authorList>
            <consortium name="EnsemblMetazoa"/>
        </authorList>
    </citation>
    <scope>IDENTIFICATION</scope>
</reference>
<proteinExistence type="predicted"/>
<accession>A0A8W7PH49</accession>
<name>A0A8W7PH49_ANOCL</name>
<evidence type="ECO:0000313" key="1">
    <source>
        <dbReference type="EnsemblMetazoa" id="ACOM031766-PA.1"/>
    </source>
</evidence>
<dbReference type="EnsemblMetazoa" id="ACOM031766-RA">
    <property type="protein sequence ID" value="ACOM031766-PA.1"/>
    <property type="gene ID" value="ACOM031766"/>
</dbReference>
<protein>
    <submittedName>
        <fullName evidence="1">Uncharacterized protein</fullName>
    </submittedName>
</protein>
<dbReference type="Proteomes" id="UP000075882">
    <property type="component" value="Unassembled WGS sequence"/>
</dbReference>
<dbReference type="AlphaFoldDB" id="A0A8W7PH49"/>
<sequence length="154" mass="17040">MDVPQAQPKLAVQIAEPFVVLVPGAVEVDRTVEPLLNHNPPARLVLLVAPHRDRFLEGILGPYLVHTGHCERDLAAGRIRRRLLITGERQSGRHAAGCVTLQQILAKLFLRYEMVLFGQQLGNIALQDGKVLLRVLVAQPEQRDRCGGLLRNPG</sequence>
<organism evidence="1">
    <name type="scientific">Anopheles coluzzii</name>
    <name type="common">African malaria mosquito</name>
    <dbReference type="NCBI Taxonomy" id="1518534"/>
    <lineage>
        <taxon>Eukaryota</taxon>
        <taxon>Metazoa</taxon>
        <taxon>Ecdysozoa</taxon>
        <taxon>Arthropoda</taxon>
        <taxon>Hexapoda</taxon>
        <taxon>Insecta</taxon>
        <taxon>Pterygota</taxon>
        <taxon>Neoptera</taxon>
        <taxon>Endopterygota</taxon>
        <taxon>Diptera</taxon>
        <taxon>Nematocera</taxon>
        <taxon>Culicoidea</taxon>
        <taxon>Culicidae</taxon>
        <taxon>Anophelinae</taxon>
        <taxon>Anopheles</taxon>
    </lineage>
</organism>